<evidence type="ECO:0000313" key="2">
    <source>
        <dbReference type="Proteomes" id="UP001231649"/>
    </source>
</evidence>
<reference evidence="1" key="1">
    <citation type="submission" date="2023-03" db="EMBL/GenBank/DDBJ databases">
        <title>Chromosome-level genomes of two armyworms, Mythimna separata and Mythimna loreyi, provide insights into the biosynthesis and reception of sex pheromones.</title>
        <authorList>
            <person name="Zhao H."/>
        </authorList>
    </citation>
    <scope>NUCLEOTIDE SEQUENCE</scope>
    <source>
        <strain evidence="1">BeijingLab</strain>
    </source>
</reference>
<accession>A0ACC2QYG3</accession>
<protein>
    <submittedName>
        <fullName evidence="1">Uncharacterized protein</fullName>
    </submittedName>
</protein>
<organism evidence="1 2">
    <name type="scientific">Mythimna loreyi</name>
    <dbReference type="NCBI Taxonomy" id="667449"/>
    <lineage>
        <taxon>Eukaryota</taxon>
        <taxon>Metazoa</taxon>
        <taxon>Ecdysozoa</taxon>
        <taxon>Arthropoda</taxon>
        <taxon>Hexapoda</taxon>
        <taxon>Insecta</taxon>
        <taxon>Pterygota</taxon>
        <taxon>Neoptera</taxon>
        <taxon>Endopterygota</taxon>
        <taxon>Lepidoptera</taxon>
        <taxon>Glossata</taxon>
        <taxon>Ditrysia</taxon>
        <taxon>Noctuoidea</taxon>
        <taxon>Noctuidae</taxon>
        <taxon>Noctuinae</taxon>
        <taxon>Hadenini</taxon>
        <taxon>Mythimna</taxon>
    </lineage>
</organism>
<sequence length="390" mass="45276">MLLQIKIYLIAVSYFLGALFMVLFPPRNYDLSGAKLRMTRSTGDKIRFKPYANQKMVMTTVEQFRRHDPDVVNVVHLTPVTFENRTILALELRSDKQTRKPGILIIGALNPMAWGAPNVILELSEKLLYDASFQTPFFNDYDWYLIPLANPDGVEFTHKIRSQPPLDYEDWVRNDTMRVHTRPSQWHKNVDKDAKEKNPACFGTNINRNFAYHWQDDVHRTPHRCCQYYPGAKPFSTAEAKAIRQYVDKLGDVINLAIHLHASFSPKKEYILYPWRYSLRSPSNFRTLQDIGEYAARQARLPDGRLYEVHQGSNDERIAGTLSDYVSGVVGIDLVYLIKPYHEMFPNFTDNKHLNLYVKKSLTTILSVVRGWRSSTKQNTLSFFGRDVEF</sequence>
<evidence type="ECO:0000313" key="1">
    <source>
        <dbReference type="EMBL" id="KAJ8728152.1"/>
    </source>
</evidence>
<gene>
    <name evidence="1" type="ORF">PYW08_016537</name>
</gene>
<dbReference type="Proteomes" id="UP001231649">
    <property type="component" value="Chromosome 9"/>
</dbReference>
<comment type="caution">
    <text evidence="1">The sequence shown here is derived from an EMBL/GenBank/DDBJ whole genome shotgun (WGS) entry which is preliminary data.</text>
</comment>
<name>A0ACC2QYG3_9NEOP</name>
<proteinExistence type="predicted"/>
<keyword evidence="2" id="KW-1185">Reference proteome</keyword>
<dbReference type="EMBL" id="CM056785">
    <property type="protein sequence ID" value="KAJ8728152.1"/>
    <property type="molecule type" value="Genomic_DNA"/>
</dbReference>